<reference evidence="11" key="1">
    <citation type="submission" date="2022-11" db="UniProtKB">
        <authorList>
            <consortium name="WormBaseParasite"/>
        </authorList>
    </citation>
    <scope>IDENTIFICATION</scope>
</reference>
<dbReference type="InterPro" id="IPR043502">
    <property type="entry name" value="DNA/RNA_pol_sf"/>
</dbReference>
<keyword evidence="5" id="KW-0255">Endonuclease</keyword>
<dbReference type="CDD" id="cd01647">
    <property type="entry name" value="RT_LTR"/>
    <property type="match status" value="1"/>
</dbReference>
<dbReference type="InterPro" id="IPR041588">
    <property type="entry name" value="Integrase_H2C2"/>
</dbReference>
<evidence type="ECO:0000259" key="8">
    <source>
        <dbReference type="PROSITE" id="PS50878"/>
    </source>
</evidence>
<accession>A0A914LI69</accession>
<feature type="domain" description="Reverse transcriptase" evidence="8">
    <location>
        <begin position="556"/>
        <end position="736"/>
    </location>
</feature>
<dbReference type="Pfam" id="PF17921">
    <property type="entry name" value="Integrase_H2C2"/>
    <property type="match status" value="1"/>
</dbReference>
<dbReference type="InterPro" id="IPR041373">
    <property type="entry name" value="RT_RNaseH"/>
</dbReference>
<keyword evidence="6" id="KW-0378">Hydrolase</keyword>
<evidence type="ECO:0000256" key="5">
    <source>
        <dbReference type="ARBA" id="ARBA00022759"/>
    </source>
</evidence>
<dbReference type="Gene3D" id="3.30.70.270">
    <property type="match status" value="2"/>
</dbReference>
<dbReference type="FunFam" id="3.30.70.270:FF:000020">
    <property type="entry name" value="Transposon Tf2-6 polyprotein-like Protein"/>
    <property type="match status" value="1"/>
</dbReference>
<feature type="domain" description="Integrase catalytic" evidence="9">
    <location>
        <begin position="1133"/>
        <end position="1296"/>
    </location>
</feature>
<evidence type="ECO:0000313" key="11">
    <source>
        <dbReference type="WBParaSite" id="Minc3s00526g13752"/>
    </source>
</evidence>
<evidence type="ECO:0000256" key="7">
    <source>
        <dbReference type="ARBA" id="ARBA00022918"/>
    </source>
</evidence>
<dbReference type="EC" id="2.7.7.49" evidence="1"/>
<evidence type="ECO:0000256" key="6">
    <source>
        <dbReference type="ARBA" id="ARBA00022801"/>
    </source>
</evidence>
<dbReference type="GO" id="GO:0004519">
    <property type="term" value="F:endonuclease activity"/>
    <property type="evidence" value="ECO:0007669"/>
    <property type="project" value="UniProtKB-KW"/>
</dbReference>
<dbReference type="GO" id="GO:0006508">
    <property type="term" value="P:proteolysis"/>
    <property type="evidence" value="ECO:0007669"/>
    <property type="project" value="InterPro"/>
</dbReference>
<dbReference type="InterPro" id="IPR050951">
    <property type="entry name" value="Retrovirus_Pol_polyprotein"/>
</dbReference>
<protein>
    <recommendedName>
        <fullName evidence="1">RNA-directed DNA polymerase</fullName>
        <ecNumber evidence="1">2.7.7.49</ecNumber>
    </recommendedName>
</protein>
<evidence type="ECO:0000256" key="3">
    <source>
        <dbReference type="ARBA" id="ARBA00022695"/>
    </source>
</evidence>
<evidence type="ECO:0000313" key="10">
    <source>
        <dbReference type="Proteomes" id="UP000887563"/>
    </source>
</evidence>
<dbReference type="Pfam" id="PF00665">
    <property type="entry name" value="rve"/>
    <property type="match status" value="1"/>
</dbReference>
<dbReference type="Gene3D" id="1.10.340.70">
    <property type="match status" value="1"/>
</dbReference>
<evidence type="ECO:0000259" key="9">
    <source>
        <dbReference type="PROSITE" id="PS50994"/>
    </source>
</evidence>
<keyword evidence="4" id="KW-0540">Nuclease</keyword>
<dbReference type="GO" id="GO:0003676">
    <property type="term" value="F:nucleic acid binding"/>
    <property type="evidence" value="ECO:0007669"/>
    <property type="project" value="InterPro"/>
</dbReference>
<keyword evidence="10" id="KW-1185">Reference proteome</keyword>
<dbReference type="PROSITE" id="PS50994">
    <property type="entry name" value="INTEGRASE"/>
    <property type="match status" value="1"/>
</dbReference>
<proteinExistence type="predicted"/>
<dbReference type="Gene3D" id="3.10.10.10">
    <property type="entry name" value="HIV Type 1 Reverse Transcriptase, subunit A, domain 1"/>
    <property type="match status" value="1"/>
</dbReference>
<organism evidence="10 11">
    <name type="scientific">Meloidogyne incognita</name>
    <name type="common">Southern root-knot nematode worm</name>
    <name type="synonym">Oxyuris incognita</name>
    <dbReference type="NCBI Taxonomy" id="6306"/>
    <lineage>
        <taxon>Eukaryota</taxon>
        <taxon>Metazoa</taxon>
        <taxon>Ecdysozoa</taxon>
        <taxon>Nematoda</taxon>
        <taxon>Chromadorea</taxon>
        <taxon>Rhabditida</taxon>
        <taxon>Tylenchina</taxon>
        <taxon>Tylenchomorpha</taxon>
        <taxon>Tylenchoidea</taxon>
        <taxon>Meloidogynidae</taxon>
        <taxon>Meloidogyninae</taxon>
        <taxon>Meloidogyne</taxon>
        <taxon>Meloidogyne incognita group</taxon>
    </lineage>
</organism>
<evidence type="ECO:0000256" key="1">
    <source>
        <dbReference type="ARBA" id="ARBA00012493"/>
    </source>
</evidence>
<dbReference type="SUPFAM" id="SSF50630">
    <property type="entry name" value="Acid proteases"/>
    <property type="match status" value="1"/>
</dbReference>
<dbReference type="SUPFAM" id="SSF56672">
    <property type="entry name" value="DNA/RNA polymerases"/>
    <property type="match status" value="1"/>
</dbReference>
<dbReference type="Pfam" id="PF00078">
    <property type="entry name" value="RVT_1"/>
    <property type="match status" value="1"/>
</dbReference>
<keyword evidence="7" id="KW-0695">RNA-directed DNA polymerase</keyword>
<dbReference type="PROSITE" id="PS50878">
    <property type="entry name" value="RT_POL"/>
    <property type="match status" value="1"/>
</dbReference>
<keyword evidence="2" id="KW-0808">Transferase</keyword>
<dbReference type="InterPro" id="IPR000477">
    <property type="entry name" value="RT_dom"/>
</dbReference>
<dbReference type="GO" id="GO:0015074">
    <property type="term" value="P:DNA integration"/>
    <property type="evidence" value="ECO:0007669"/>
    <property type="project" value="InterPro"/>
</dbReference>
<dbReference type="GO" id="GO:0003964">
    <property type="term" value="F:RNA-directed DNA polymerase activity"/>
    <property type="evidence" value="ECO:0007669"/>
    <property type="project" value="UniProtKB-KW"/>
</dbReference>
<dbReference type="InterPro" id="IPR001969">
    <property type="entry name" value="Aspartic_peptidase_AS"/>
</dbReference>
<evidence type="ECO:0000256" key="4">
    <source>
        <dbReference type="ARBA" id="ARBA00022722"/>
    </source>
</evidence>
<dbReference type="PANTHER" id="PTHR37984:SF5">
    <property type="entry name" value="PROTEIN NYNRIN-LIKE"/>
    <property type="match status" value="1"/>
</dbReference>
<dbReference type="CDD" id="cd00303">
    <property type="entry name" value="retropepsin_like"/>
    <property type="match status" value="1"/>
</dbReference>
<name>A0A914LI69_MELIC</name>
<dbReference type="WBParaSite" id="Minc3s00526g13752">
    <property type="protein sequence ID" value="Minc3s00526g13752"/>
    <property type="gene ID" value="Minc3s00526g13752"/>
</dbReference>
<dbReference type="InterPro" id="IPR001584">
    <property type="entry name" value="Integrase_cat-core"/>
</dbReference>
<dbReference type="Pfam" id="PF13975">
    <property type="entry name" value="gag-asp_proteas"/>
    <property type="match status" value="1"/>
</dbReference>
<dbReference type="GO" id="GO:0042575">
    <property type="term" value="C:DNA polymerase complex"/>
    <property type="evidence" value="ECO:0007669"/>
    <property type="project" value="UniProtKB-ARBA"/>
</dbReference>
<dbReference type="GO" id="GO:0004190">
    <property type="term" value="F:aspartic-type endopeptidase activity"/>
    <property type="evidence" value="ECO:0007669"/>
    <property type="project" value="InterPro"/>
</dbReference>
<keyword evidence="3" id="KW-0548">Nucleotidyltransferase</keyword>
<dbReference type="Gene3D" id="3.30.420.10">
    <property type="entry name" value="Ribonuclease H-like superfamily/Ribonuclease H"/>
    <property type="match status" value="1"/>
</dbReference>
<evidence type="ECO:0000256" key="2">
    <source>
        <dbReference type="ARBA" id="ARBA00022679"/>
    </source>
</evidence>
<dbReference type="Gene3D" id="2.40.70.10">
    <property type="entry name" value="Acid Proteases"/>
    <property type="match status" value="1"/>
</dbReference>
<dbReference type="CDD" id="cd09274">
    <property type="entry name" value="RNase_HI_RT_Ty3"/>
    <property type="match status" value="1"/>
</dbReference>
<dbReference type="InterPro" id="IPR021109">
    <property type="entry name" value="Peptidase_aspartic_dom_sf"/>
</dbReference>
<sequence length="1400" mass="159637">MQIIPEAKKLNCGHARSIIVQLDNDTFELDQVTARLRKIEARPQRSFNPRFEDLPKLSSHSFHQLVLINITDINQHTYLSNLIKVSEISYQITSKDQKIVTKFSKPWETARDEISQQIFGDWTKEWRIFITIIACISLLDCVIRVALVIIESYAGNGRLGRILFGTLTQNTPIVRKLKAVEKPKQDEIELQEITPKIERSKLNNSIRYTPIAKPTSSRESSVMLLTVNDQYKRLPIINAKINSLPIKCLIDTGASITVAPIELANTLGCTLTRSSSEAISASGHAIQVNYQSEVLITIAQKTIEIIVNFISSQTFSNKTFDVILGCDTLEHWPSVSINLKNREVYFGRTPIKMSDHPNNTYFRISSANSISLTPNSQTIITGTLENEISTNSTYIITHLEEKMREKNIGMVPLVNNSQNGSIKIVLTNPTQNIINIHKNQHIALSSLLTLDSANPNILIETEQINNITQDNPKIVEDPKFKIDFTQAQVDQEDLNKLKELCDEFHDIFSKSQYDLGSYSDGQYDIITETEKPVASKPRRTPFRYKEELEKHIDQLVKAGVMVESDTPWLTPFVVVQKKDGSIRPCLDFRKLNEITVPDHYPLPRLEVIMEKVGNCNFYSSLDLASGYLQIKLTDNASRKCGVITEDKIYQMTHMPFGLKNATSVFCRAMTNVLSGLEDSVISYVDDILIFTKSPDFSEHIDVLRKVFERFRHFNLKLKPQKCIFGSNKMHFLGHILDANGYKPSLSRIEIIKNLAPPENVKGIKRIVGMASFYRRHIHDFSTIVEPLTRLTKKDTPFVWGSEQQSALDKIKELLAQEPSLIFPDYSKPFHIFTDASTVGQAGVLMQKNENTGTYSAISYCSRTLAQSERKWPPVQIELGAIIFALREFKPYIFMSDVELHTDHKPLAYLLKKAEAHPHLARWLIELQSYQIKIVHIAGKQNSLADALSRIHEEAPEKVENLKELEDIAEFPVCLAIKPSSRLTTDEIINSVILRDDKGQSFTVEIKTEQREDPEAKAYIDFLENGSTPEGFTEAEISSFVNRASTLCLDSDILYYKPSGLKMRLYIPVSLRSLIFESFHNSPLGGGHLSVKKTIRKCQKYFWPMMYTDISEWTKQCITCQLRQSPTPAYRAEMTMAPSNTLFAKVGLDLAGPFPMTEKGNKYILNIICWFTKYIISVPVPDTKSQTIAKAFLNECYLKFGGCTELISDNATTFTSEFFKDFCHMLYINKKYAIPNWSQGNAITERTFRTFNNILSKYITKNQPNFDEFLNFTNFCYNTAVHNTTNETPFYLMFGRDPIFCVDQILDPKIRDPIAFNDTAEFKQLLVTSLRVAWESAAETHKEAQIKMKEQYDKHIRVSTIQIGDRVLIRNYAGKPGTSKKFHLPWKGIYRVLNIEGIYVQ</sequence>
<dbReference type="Pfam" id="PF17917">
    <property type="entry name" value="RT_RNaseH"/>
    <property type="match status" value="1"/>
</dbReference>
<dbReference type="PROSITE" id="PS00141">
    <property type="entry name" value="ASP_PROTEASE"/>
    <property type="match status" value="1"/>
</dbReference>
<dbReference type="Proteomes" id="UP000887563">
    <property type="component" value="Unplaced"/>
</dbReference>
<dbReference type="SUPFAM" id="SSF53098">
    <property type="entry name" value="Ribonuclease H-like"/>
    <property type="match status" value="1"/>
</dbReference>
<dbReference type="PANTHER" id="PTHR37984">
    <property type="entry name" value="PROTEIN CBG26694"/>
    <property type="match status" value="1"/>
</dbReference>
<dbReference type="InterPro" id="IPR012337">
    <property type="entry name" value="RNaseH-like_sf"/>
</dbReference>
<dbReference type="InterPro" id="IPR036397">
    <property type="entry name" value="RNaseH_sf"/>
</dbReference>
<dbReference type="InterPro" id="IPR043128">
    <property type="entry name" value="Rev_trsase/Diguanyl_cyclase"/>
</dbReference>
<dbReference type="FunFam" id="1.10.340.70:FF:000001">
    <property type="entry name" value="Retrovirus-related Pol polyprotein from transposon gypsy-like Protein"/>
    <property type="match status" value="1"/>
</dbReference>